<dbReference type="OrthoDB" id="5198189at2"/>
<dbReference type="Gene3D" id="1.10.1760.20">
    <property type="match status" value="1"/>
</dbReference>
<feature type="transmembrane region" description="Helical" evidence="1">
    <location>
        <begin position="6"/>
        <end position="22"/>
    </location>
</feature>
<feature type="transmembrane region" description="Helical" evidence="1">
    <location>
        <begin position="199"/>
        <end position="221"/>
    </location>
</feature>
<dbReference type="AlphaFoldDB" id="A0A1G9YPP9"/>
<gene>
    <name evidence="2" type="ORF">SAMN05216544_1877</name>
</gene>
<feature type="transmembrane region" description="Helical" evidence="1">
    <location>
        <begin position="34"/>
        <end position="53"/>
    </location>
</feature>
<keyword evidence="3" id="KW-1185">Reference proteome</keyword>
<evidence type="ECO:0000256" key="1">
    <source>
        <dbReference type="SAM" id="Phobius"/>
    </source>
</evidence>
<organism evidence="2 3">
    <name type="scientific">Lachnospira pectinoschiza</name>
    <dbReference type="NCBI Taxonomy" id="28052"/>
    <lineage>
        <taxon>Bacteria</taxon>
        <taxon>Bacillati</taxon>
        <taxon>Bacillota</taxon>
        <taxon>Clostridia</taxon>
        <taxon>Lachnospirales</taxon>
        <taxon>Lachnospiraceae</taxon>
        <taxon>Lachnospira</taxon>
    </lineage>
</organism>
<protein>
    <submittedName>
        <fullName evidence="2">Energy-coupling factor transport system substrate-specific component</fullName>
    </submittedName>
</protein>
<dbReference type="GO" id="GO:0016020">
    <property type="term" value="C:membrane"/>
    <property type="evidence" value="ECO:0007669"/>
    <property type="project" value="InterPro"/>
</dbReference>
<feature type="transmembrane region" description="Helical" evidence="1">
    <location>
        <begin position="167"/>
        <end position="187"/>
    </location>
</feature>
<sequence>MSYWLISSFVLILSMIPLAIHYKRKKLKAREVVLIAMMSALSVVANLISAYTIPLHAGTSLVILSGIGLGAEAGFLVGALARFVCNFFMGQGMWTPWQMLAWGLIGAISGIAFSKVELIGHFTDKKELLKSNINTGLRASLEPLVIIIFSELIGFIIYLFTRDEGESFFGFRLYIFGLIGILIYIIIHKRKIPTNVVTVSLFTFVVVFVIYGGIMNFAALITSSTFIGGGKSYISLESLKLMYITGVPYDLSHAFAASICSFLMCDGITQKLERIKIKYGMY</sequence>
<dbReference type="EMBL" id="FNHZ01000006">
    <property type="protein sequence ID" value="SDN11002.1"/>
    <property type="molecule type" value="Genomic_DNA"/>
</dbReference>
<evidence type="ECO:0000313" key="3">
    <source>
        <dbReference type="Proteomes" id="UP000187651"/>
    </source>
</evidence>
<feature type="transmembrane region" description="Helical" evidence="1">
    <location>
        <begin position="141"/>
        <end position="161"/>
    </location>
</feature>
<keyword evidence="1" id="KW-1133">Transmembrane helix</keyword>
<keyword evidence="1" id="KW-0812">Transmembrane</keyword>
<evidence type="ECO:0000313" key="2">
    <source>
        <dbReference type="EMBL" id="SDN11002.1"/>
    </source>
</evidence>
<name>A0A1G9YPP9_9FIRM</name>
<dbReference type="RefSeq" id="WP_074521914.1">
    <property type="nucleotide sequence ID" value="NZ_FNHZ01000006.1"/>
</dbReference>
<feature type="transmembrane region" description="Helical" evidence="1">
    <location>
        <begin position="241"/>
        <end position="265"/>
    </location>
</feature>
<feature type="transmembrane region" description="Helical" evidence="1">
    <location>
        <begin position="99"/>
        <end position="120"/>
    </location>
</feature>
<keyword evidence="1" id="KW-0472">Membrane</keyword>
<proteinExistence type="predicted"/>
<dbReference type="Proteomes" id="UP000187651">
    <property type="component" value="Unassembled WGS sequence"/>
</dbReference>
<dbReference type="InterPro" id="IPR009825">
    <property type="entry name" value="ECF_substrate-spec-like"/>
</dbReference>
<reference evidence="3" key="1">
    <citation type="submission" date="2016-10" db="EMBL/GenBank/DDBJ databases">
        <authorList>
            <person name="Varghese N."/>
            <person name="Submissions S."/>
        </authorList>
    </citation>
    <scope>NUCLEOTIDE SEQUENCE [LARGE SCALE GENOMIC DNA]</scope>
    <source>
        <strain evidence="3">M83</strain>
    </source>
</reference>
<dbReference type="Pfam" id="PF07155">
    <property type="entry name" value="ECF-ribofla_trS"/>
    <property type="match status" value="1"/>
</dbReference>
<accession>A0A1G9YPP9</accession>